<protein>
    <recommendedName>
        <fullName evidence="2">DUF6534 domain-containing protein</fullName>
    </recommendedName>
</protein>
<reference evidence="3" key="1">
    <citation type="submission" date="2019-10" db="EMBL/GenBank/DDBJ databases">
        <authorList>
            <consortium name="DOE Joint Genome Institute"/>
            <person name="Kuo A."/>
            <person name="Miyauchi S."/>
            <person name="Kiss E."/>
            <person name="Drula E."/>
            <person name="Kohler A."/>
            <person name="Sanchez-Garcia M."/>
            <person name="Andreopoulos B."/>
            <person name="Barry K.W."/>
            <person name="Bonito G."/>
            <person name="Buee M."/>
            <person name="Carver A."/>
            <person name="Chen C."/>
            <person name="Cichocki N."/>
            <person name="Clum A."/>
            <person name="Culley D."/>
            <person name="Crous P.W."/>
            <person name="Fauchery L."/>
            <person name="Girlanda M."/>
            <person name="Hayes R."/>
            <person name="Keri Z."/>
            <person name="LaButti K."/>
            <person name="Lipzen A."/>
            <person name="Lombard V."/>
            <person name="Magnuson J."/>
            <person name="Maillard F."/>
            <person name="Morin E."/>
            <person name="Murat C."/>
            <person name="Nolan M."/>
            <person name="Ohm R."/>
            <person name="Pangilinan J."/>
            <person name="Pereira M."/>
            <person name="Perotto S."/>
            <person name="Peter M."/>
            <person name="Riley R."/>
            <person name="Sitrit Y."/>
            <person name="Stielow B."/>
            <person name="Szollosi G."/>
            <person name="Zifcakova L."/>
            <person name="Stursova M."/>
            <person name="Spatafora J.W."/>
            <person name="Tedersoo L."/>
            <person name="Vaario L.-M."/>
            <person name="Yamada A."/>
            <person name="Yan M."/>
            <person name="Wang P."/>
            <person name="Xu J."/>
            <person name="Bruns T."/>
            <person name="Baldrian P."/>
            <person name="Vilgalys R."/>
            <person name="Henrissat B."/>
            <person name="Grigoriev I.V."/>
            <person name="Hibbett D."/>
            <person name="Nagy L.G."/>
            <person name="Martin F.M."/>
        </authorList>
    </citation>
    <scope>NUCLEOTIDE SEQUENCE</scope>
    <source>
        <strain evidence="3">Prilba</strain>
    </source>
</reference>
<evidence type="ECO:0000259" key="2">
    <source>
        <dbReference type="Pfam" id="PF20152"/>
    </source>
</evidence>
<sequence>MALASPSIVNSTLTVDIDSRREILLIVGPLFLGTVFNWFLLGALTMQVYVYYFCFPRDHWWIKLNAYGLYLLEIVQTVLVTEIAWADLCAGWGIPSALLSIDWGFSMTPVASGLIACWVQIFFAWRVWALGHNMFWMWIATVILLISFAQGSAAVNLGVKLSSVEYLNNRTEDLVLIRDIFFFYLSASAVADFLIAASLVYFLISTKRKASWSKESDRRITKLIRSTCETGTLCSLVAIIDLIVYLRVGYNSVHISVVMVLSKLYSNALMASLNSRAGVYVSESREETRTTRFNTAQFTSVGVPITTDDFGWMNGKDGQSSESEYVKTGRTRADTIVLTNLGRV</sequence>
<dbReference type="PANTHER" id="PTHR40465:SF1">
    <property type="entry name" value="DUF6534 DOMAIN-CONTAINING PROTEIN"/>
    <property type="match status" value="1"/>
</dbReference>
<feature type="transmembrane region" description="Helical" evidence="1">
    <location>
        <begin position="23"/>
        <end position="52"/>
    </location>
</feature>
<dbReference type="OrthoDB" id="3053835at2759"/>
<keyword evidence="1" id="KW-1133">Transmembrane helix</keyword>
<keyword evidence="4" id="KW-1185">Reference proteome</keyword>
<feature type="transmembrane region" description="Helical" evidence="1">
    <location>
        <begin position="181"/>
        <end position="203"/>
    </location>
</feature>
<proteinExistence type="predicted"/>
<name>A0A9P5MY11_9AGAM</name>
<dbReference type="PANTHER" id="PTHR40465">
    <property type="entry name" value="CHROMOSOME 1, WHOLE GENOME SHOTGUN SEQUENCE"/>
    <property type="match status" value="1"/>
</dbReference>
<dbReference type="AlphaFoldDB" id="A0A9P5MY11"/>
<feature type="transmembrane region" description="Helical" evidence="1">
    <location>
        <begin position="64"/>
        <end position="86"/>
    </location>
</feature>
<gene>
    <name evidence="3" type="ORF">DFH94DRAFT_403736</name>
</gene>
<evidence type="ECO:0000256" key="1">
    <source>
        <dbReference type="SAM" id="Phobius"/>
    </source>
</evidence>
<dbReference type="Proteomes" id="UP000759537">
    <property type="component" value="Unassembled WGS sequence"/>
</dbReference>
<dbReference type="InterPro" id="IPR045339">
    <property type="entry name" value="DUF6534"/>
</dbReference>
<evidence type="ECO:0000313" key="3">
    <source>
        <dbReference type="EMBL" id="KAF8481656.1"/>
    </source>
</evidence>
<dbReference type="EMBL" id="WHVB01000006">
    <property type="protein sequence ID" value="KAF8481656.1"/>
    <property type="molecule type" value="Genomic_DNA"/>
</dbReference>
<accession>A0A9P5MY11</accession>
<keyword evidence="1" id="KW-0472">Membrane</keyword>
<organism evidence="3 4">
    <name type="scientific">Russula ochroleuca</name>
    <dbReference type="NCBI Taxonomy" id="152965"/>
    <lineage>
        <taxon>Eukaryota</taxon>
        <taxon>Fungi</taxon>
        <taxon>Dikarya</taxon>
        <taxon>Basidiomycota</taxon>
        <taxon>Agaricomycotina</taxon>
        <taxon>Agaricomycetes</taxon>
        <taxon>Russulales</taxon>
        <taxon>Russulaceae</taxon>
        <taxon>Russula</taxon>
    </lineage>
</organism>
<keyword evidence="1" id="KW-0812">Transmembrane</keyword>
<feature type="domain" description="DUF6534" evidence="2">
    <location>
        <begin position="188"/>
        <end position="277"/>
    </location>
</feature>
<evidence type="ECO:0000313" key="4">
    <source>
        <dbReference type="Proteomes" id="UP000759537"/>
    </source>
</evidence>
<feature type="transmembrane region" description="Helical" evidence="1">
    <location>
        <begin position="106"/>
        <end position="128"/>
    </location>
</feature>
<feature type="transmembrane region" description="Helical" evidence="1">
    <location>
        <begin position="135"/>
        <end position="161"/>
    </location>
</feature>
<dbReference type="Pfam" id="PF20152">
    <property type="entry name" value="DUF6534"/>
    <property type="match status" value="1"/>
</dbReference>
<comment type="caution">
    <text evidence="3">The sequence shown here is derived from an EMBL/GenBank/DDBJ whole genome shotgun (WGS) entry which is preliminary data.</text>
</comment>
<reference evidence="3" key="2">
    <citation type="journal article" date="2020" name="Nat. Commun.">
        <title>Large-scale genome sequencing of mycorrhizal fungi provides insights into the early evolution of symbiotic traits.</title>
        <authorList>
            <person name="Miyauchi S."/>
            <person name="Kiss E."/>
            <person name="Kuo A."/>
            <person name="Drula E."/>
            <person name="Kohler A."/>
            <person name="Sanchez-Garcia M."/>
            <person name="Morin E."/>
            <person name="Andreopoulos B."/>
            <person name="Barry K.W."/>
            <person name="Bonito G."/>
            <person name="Buee M."/>
            <person name="Carver A."/>
            <person name="Chen C."/>
            <person name="Cichocki N."/>
            <person name="Clum A."/>
            <person name="Culley D."/>
            <person name="Crous P.W."/>
            <person name="Fauchery L."/>
            <person name="Girlanda M."/>
            <person name="Hayes R.D."/>
            <person name="Keri Z."/>
            <person name="LaButti K."/>
            <person name="Lipzen A."/>
            <person name="Lombard V."/>
            <person name="Magnuson J."/>
            <person name="Maillard F."/>
            <person name="Murat C."/>
            <person name="Nolan M."/>
            <person name="Ohm R.A."/>
            <person name="Pangilinan J."/>
            <person name="Pereira M.F."/>
            <person name="Perotto S."/>
            <person name="Peter M."/>
            <person name="Pfister S."/>
            <person name="Riley R."/>
            <person name="Sitrit Y."/>
            <person name="Stielow J.B."/>
            <person name="Szollosi G."/>
            <person name="Zifcakova L."/>
            <person name="Stursova M."/>
            <person name="Spatafora J.W."/>
            <person name="Tedersoo L."/>
            <person name="Vaario L.M."/>
            <person name="Yamada A."/>
            <person name="Yan M."/>
            <person name="Wang P."/>
            <person name="Xu J."/>
            <person name="Bruns T."/>
            <person name="Baldrian P."/>
            <person name="Vilgalys R."/>
            <person name="Dunand C."/>
            <person name="Henrissat B."/>
            <person name="Grigoriev I.V."/>
            <person name="Hibbett D."/>
            <person name="Nagy L.G."/>
            <person name="Martin F.M."/>
        </authorList>
    </citation>
    <scope>NUCLEOTIDE SEQUENCE</scope>
    <source>
        <strain evidence="3">Prilba</strain>
    </source>
</reference>
<feature type="transmembrane region" description="Helical" evidence="1">
    <location>
        <begin position="223"/>
        <end position="246"/>
    </location>
</feature>